<organism evidence="2 3">
    <name type="scientific">Thelonectria olida</name>
    <dbReference type="NCBI Taxonomy" id="1576542"/>
    <lineage>
        <taxon>Eukaryota</taxon>
        <taxon>Fungi</taxon>
        <taxon>Dikarya</taxon>
        <taxon>Ascomycota</taxon>
        <taxon>Pezizomycotina</taxon>
        <taxon>Sordariomycetes</taxon>
        <taxon>Hypocreomycetidae</taxon>
        <taxon>Hypocreales</taxon>
        <taxon>Nectriaceae</taxon>
        <taxon>Thelonectria</taxon>
    </lineage>
</organism>
<dbReference type="OrthoDB" id="5223630at2759"/>
<accession>A0A9P8W0G8</accession>
<dbReference type="AlphaFoldDB" id="A0A9P8W0G8"/>
<keyword evidence="3" id="KW-1185">Reference proteome</keyword>
<evidence type="ECO:0000256" key="1">
    <source>
        <dbReference type="SAM" id="Phobius"/>
    </source>
</evidence>
<feature type="transmembrane region" description="Helical" evidence="1">
    <location>
        <begin position="83"/>
        <end position="102"/>
    </location>
</feature>
<proteinExistence type="predicted"/>
<name>A0A9P8W0G8_9HYPO</name>
<reference evidence="2 3" key="1">
    <citation type="journal article" date="2021" name="Nat. Commun.">
        <title>Genetic determinants of endophytism in the Arabidopsis root mycobiome.</title>
        <authorList>
            <person name="Mesny F."/>
            <person name="Miyauchi S."/>
            <person name="Thiergart T."/>
            <person name="Pickel B."/>
            <person name="Atanasova L."/>
            <person name="Karlsson M."/>
            <person name="Huettel B."/>
            <person name="Barry K.W."/>
            <person name="Haridas S."/>
            <person name="Chen C."/>
            <person name="Bauer D."/>
            <person name="Andreopoulos W."/>
            <person name="Pangilinan J."/>
            <person name="LaButti K."/>
            <person name="Riley R."/>
            <person name="Lipzen A."/>
            <person name="Clum A."/>
            <person name="Drula E."/>
            <person name="Henrissat B."/>
            <person name="Kohler A."/>
            <person name="Grigoriev I.V."/>
            <person name="Martin F.M."/>
            <person name="Hacquard S."/>
        </authorList>
    </citation>
    <scope>NUCLEOTIDE SEQUENCE [LARGE SCALE GENOMIC DNA]</scope>
    <source>
        <strain evidence="2 3">MPI-CAGE-CH-0241</strain>
    </source>
</reference>
<keyword evidence="1" id="KW-1133">Transmembrane helix</keyword>
<evidence type="ECO:0000313" key="3">
    <source>
        <dbReference type="Proteomes" id="UP000777438"/>
    </source>
</evidence>
<comment type="caution">
    <text evidence="2">The sequence shown here is derived from an EMBL/GenBank/DDBJ whole genome shotgun (WGS) entry which is preliminary data.</text>
</comment>
<gene>
    <name evidence="2" type="ORF">B0T10DRAFT_490462</name>
</gene>
<protein>
    <submittedName>
        <fullName evidence="2">Uncharacterized protein</fullName>
    </submittedName>
</protein>
<dbReference type="Proteomes" id="UP000777438">
    <property type="component" value="Unassembled WGS sequence"/>
</dbReference>
<dbReference type="EMBL" id="JAGPYM010000015">
    <property type="protein sequence ID" value="KAH6886894.1"/>
    <property type="molecule type" value="Genomic_DNA"/>
</dbReference>
<keyword evidence="1" id="KW-0472">Membrane</keyword>
<keyword evidence="1" id="KW-0812">Transmembrane</keyword>
<sequence>MEAWKGYNHSTTNQTRLVQLMNLSTADWRVGTLPPYVIAINGSFNTSTDSFPSLLANRAPDTKAFVIEHAGKVVVKSADIQTIAYTIPLGFVALITCLYYCWSSSRPITAQPVAAGGSASEREGFMPVSLFEEKLQQYYSSDKTEAEVREKDLAEQPIEWSDVEEAAELLRQWYDVKSKIMEQRMSLEANAVATRGLLERQGNSLLDELEARVSDWEIHIAGPQNRVEGVLDEDRAQEEAEIREIARIVREAIASRNDV</sequence>
<evidence type="ECO:0000313" key="2">
    <source>
        <dbReference type="EMBL" id="KAH6886894.1"/>
    </source>
</evidence>